<dbReference type="Pfam" id="PF01399">
    <property type="entry name" value="PCI"/>
    <property type="match status" value="1"/>
</dbReference>
<keyword evidence="6" id="KW-1185">Reference proteome</keyword>
<dbReference type="InterPro" id="IPR047201">
    <property type="entry name" value="ERI-1_3'hExo-like"/>
</dbReference>
<accession>A0ABP1NJM0</accession>
<dbReference type="Proteomes" id="UP001642520">
    <property type="component" value="Unassembled WGS sequence"/>
</dbReference>
<dbReference type="InterPro" id="IPR036397">
    <property type="entry name" value="RNaseH_sf"/>
</dbReference>
<proteinExistence type="inferred from homology"/>
<sequence length="637" mass="74508">MNNSELYPKTPEHILLIKPRFKLTLKEFQNDDNLKKEYLDTIVHGNMTHYYEDACKEFDWEIDENLLSTMKHENEITLQELESSDNSTLESPEKMNWREKFEFYCKIGDLDRGTDIANTILEDESNSSSAKIDAAFGLFRISYIRNNACSMEKIITQITNLMEGSHASGSNWCCRNKLKVYEAVYCLATRNFPRAASLLLECIPTFESYELLPFKEVVEYTVLSGMISLSRSDLDSQFNNNGLLQQALLTETPRYREYFYTFYDCHYKDFFENLGWIESEFKSNPLLHPHYRYYVREMRVKAYSQLLQAYRTINLSRMATEFGVTEEYIEQEVARFIANGKLYCKIDKVAGMIVTVSAAGCNRSQAPDASCDRGLIYQNTIKKGDALLNRLKKLSQQLLVRIHKIMAHRILRKYPRSIYKGTKEVQQYFKYLLVLDFECTCKKYEQIEPQEIIEFPCAALSTQTWEVEDVFHRYIKPTFNPQLTSFCTNLTGIIQDMVDDEPHFPEVFATFCDWLKEHNYFEEGNDCAFVTCGDWDLKSMLPSQCERENVQLPEQFKKWINLKGTFCDATELYPRSLKDMLFRLSLPMHGKLHSGICDVQNMVKIIQVLHSDYNVQFKINNVQSNILETYMKANQNI</sequence>
<dbReference type="EMBL" id="CAXAJV020001292">
    <property type="protein sequence ID" value="CAL7941231.1"/>
    <property type="molecule type" value="Genomic_DNA"/>
</dbReference>
<evidence type="ECO:0000256" key="1">
    <source>
        <dbReference type="ARBA" id="ARBA00005717"/>
    </source>
</evidence>
<dbReference type="PANTHER" id="PTHR14145">
    <property type="entry name" value="26S PROTESOME SUBUNIT 6"/>
    <property type="match status" value="1"/>
</dbReference>
<dbReference type="InterPro" id="IPR036390">
    <property type="entry name" value="WH_DNA-bd_sf"/>
</dbReference>
<evidence type="ECO:0000256" key="2">
    <source>
        <dbReference type="ARBA" id="ARBA00014932"/>
    </source>
</evidence>
<gene>
    <name evidence="5" type="ORF">XYLVIOL_LOCUS4891</name>
</gene>
<dbReference type="InterPro" id="IPR045135">
    <property type="entry name" value="Rpn7_N"/>
</dbReference>
<name>A0ABP1NJM0_XYLVO</name>
<evidence type="ECO:0000256" key="3">
    <source>
        <dbReference type="ARBA" id="ARBA00022942"/>
    </source>
</evidence>
<comment type="caution">
    <text evidence="5">The sequence shown here is derived from an EMBL/GenBank/DDBJ whole genome shotgun (WGS) entry which is preliminary data.</text>
</comment>
<evidence type="ECO:0000313" key="5">
    <source>
        <dbReference type="EMBL" id="CAL7941231.1"/>
    </source>
</evidence>
<keyword evidence="3" id="KW-0647">Proteasome</keyword>
<dbReference type="SMART" id="SM00479">
    <property type="entry name" value="EXOIII"/>
    <property type="match status" value="1"/>
</dbReference>
<dbReference type="Pfam" id="PF10602">
    <property type="entry name" value="RPN7"/>
    <property type="match status" value="1"/>
</dbReference>
<dbReference type="SUPFAM" id="SSF46785">
    <property type="entry name" value="Winged helix' DNA-binding domain"/>
    <property type="match status" value="1"/>
</dbReference>
<dbReference type="Pfam" id="PF00929">
    <property type="entry name" value="RNase_T"/>
    <property type="match status" value="1"/>
</dbReference>
<dbReference type="Pfam" id="PF21154">
    <property type="entry name" value="RPN7_PSMD6_C"/>
    <property type="match status" value="1"/>
</dbReference>
<dbReference type="SUPFAM" id="SSF53098">
    <property type="entry name" value="Ribonuclease H-like"/>
    <property type="match status" value="1"/>
</dbReference>
<dbReference type="InterPro" id="IPR013520">
    <property type="entry name" value="Ribonucl_H"/>
</dbReference>
<dbReference type="Gene3D" id="1.25.40.570">
    <property type="match status" value="1"/>
</dbReference>
<dbReference type="InterPro" id="IPR000717">
    <property type="entry name" value="PCI_dom"/>
</dbReference>
<evidence type="ECO:0000259" key="4">
    <source>
        <dbReference type="PROSITE" id="PS50250"/>
    </source>
</evidence>
<comment type="similarity">
    <text evidence="1">Belongs to the proteasome subunit S10 family.</text>
</comment>
<protein>
    <recommendedName>
        <fullName evidence="2">26S proteasome non-ATPase regulatory subunit 6</fullName>
    </recommendedName>
</protein>
<dbReference type="Gene3D" id="3.30.420.10">
    <property type="entry name" value="Ribonuclease H-like superfamily/Ribonuclease H"/>
    <property type="match status" value="1"/>
</dbReference>
<dbReference type="PROSITE" id="PS50250">
    <property type="entry name" value="PCI"/>
    <property type="match status" value="1"/>
</dbReference>
<dbReference type="InterPro" id="IPR019585">
    <property type="entry name" value="Rpn7/CSN1"/>
</dbReference>
<dbReference type="InterPro" id="IPR012337">
    <property type="entry name" value="RNaseH-like_sf"/>
</dbReference>
<dbReference type="PANTHER" id="PTHR14145:SF1">
    <property type="entry name" value="26S PROTEASOME NON-ATPASE REGULATORY SUBUNIT 6"/>
    <property type="match status" value="1"/>
</dbReference>
<feature type="domain" description="PCI" evidence="4">
    <location>
        <begin position="191"/>
        <end position="360"/>
    </location>
</feature>
<dbReference type="SMART" id="SM00088">
    <property type="entry name" value="PINT"/>
    <property type="match status" value="1"/>
</dbReference>
<reference evidence="5 6" key="1">
    <citation type="submission" date="2024-08" db="EMBL/GenBank/DDBJ databases">
        <authorList>
            <person name="Will J Nash"/>
            <person name="Angela Man"/>
            <person name="Seanna McTaggart"/>
            <person name="Kendall Baker"/>
            <person name="Tom Barker"/>
            <person name="Leah Catchpole"/>
            <person name="Alex Durrant"/>
            <person name="Karim Gharbi"/>
            <person name="Naomi Irish"/>
            <person name="Gemy Kaithakottil"/>
            <person name="Debby Ku"/>
            <person name="Aaliyah Providence"/>
            <person name="Felix Shaw"/>
            <person name="David Swarbreck"/>
            <person name="Chris Watkins"/>
            <person name="Ann M. McCartney"/>
            <person name="Giulio Formenti"/>
            <person name="Alice Mouton"/>
            <person name="Noel Vella"/>
            <person name="Bjorn M von Reumont"/>
            <person name="Adriana Vella"/>
            <person name="Wilfried Haerty"/>
        </authorList>
    </citation>
    <scope>NUCLEOTIDE SEQUENCE [LARGE SCALE GENOMIC DNA]</scope>
</reference>
<dbReference type="InterPro" id="IPR049549">
    <property type="entry name" value="RPN7_PSMD6_C"/>
</dbReference>
<organism evidence="5 6">
    <name type="scientific">Xylocopa violacea</name>
    <name type="common">Violet carpenter bee</name>
    <name type="synonym">Apis violacea</name>
    <dbReference type="NCBI Taxonomy" id="135666"/>
    <lineage>
        <taxon>Eukaryota</taxon>
        <taxon>Metazoa</taxon>
        <taxon>Ecdysozoa</taxon>
        <taxon>Arthropoda</taxon>
        <taxon>Hexapoda</taxon>
        <taxon>Insecta</taxon>
        <taxon>Pterygota</taxon>
        <taxon>Neoptera</taxon>
        <taxon>Endopterygota</taxon>
        <taxon>Hymenoptera</taxon>
        <taxon>Apocrita</taxon>
        <taxon>Aculeata</taxon>
        <taxon>Apoidea</taxon>
        <taxon>Anthophila</taxon>
        <taxon>Apidae</taxon>
        <taxon>Xylocopa</taxon>
        <taxon>Xylocopa</taxon>
    </lineage>
</organism>
<evidence type="ECO:0000313" key="6">
    <source>
        <dbReference type="Proteomes" id="UP001642520"/>
    </source>
</evidence>
<dbReference type="CDD" id="cd06133">
    <property type="entry name" value="ERI-1_3'hExo_like"/>
    <property type="match status" value="1"/>
</dbReference>